<keyword evidence="8" id="KW-0589">Pheromone response</keyword>
<keyword evidence="12" id="KW-0547">Nucleotide-binding</keyword>
<dbReference type="SUPFAM" id="SSF50729">
    <property type="entry name" value="PH domain-like"/>
    <property type="match status" value="1"/>
</dbReference>
<reference evidence="27" key="1">
    <citation type="submission" date="2020-03" db="EMBL/GenBank/DDBJ databases">
        <authorList>
            <person name="He L."/>
        </authorList>
    </citation>
    <scope>NUCLEOTIDE SEQUENCE</scope>
    <source>
        <strain evidence="27">CkLH20</strain>
    </source>
</reference>
<feature type="region of interest" description="Disordered" evidence="22">
    <location>
        <begin position="204"/>
        <end position="225"/>
    </location>
</feature>
<dbReference type="GO" id="GO:0000122">
    <property type="term" value="P:negative regulation of transcription by RNA polymerase II"/>
    <property type="evidence" value="ECO:0007669"/>
    <property type="project" value="UniProtKB-ARBA"/>
</dbReference>
<proteinExistence type="inferred from homology"/>
<comment type="subcellular location">
    <subcellularLocation>
        <location evidence="1">Cytoplasm</location>
    </subcellularLocation>
</comment>
<dbReference type="CDD" id="cd01093">
    <property type="entry name" value="CRIB_PAK_like"/>
    <property type="match status" value="1"/>
</dbReference>
<keyword evidence="14" id="KW-0067">ATP-binding</keyword>
<dbReference type="InterPro" id="IPR008271">
    <property type="entry name" value="Ser/Thr_kinase_AS"/>
</dbReference>
<evidence type="ECO:0000256" key="8">
    <source>
        <dbReference type="ARBA" id="ARBA00022507"/>
    </source>
</evidence>
<dbReference type="PROSITE" id="PS50003">
    <property type="entry name" value="PH_DOMAIN"/>
    <property type="match status" value="1"/>
</dbReference>
<evidence type="ECO:0000256" key="7">
    <source>
        <dbReference type="ARBA" id="ARBA00022490"/>
    </source>
</evidence>
<dbReference type="NCBIfam" id="NF003211">
    <property type="entry name" value="PRK04173.1"/>
    <property type="match status" value="1"/>
</dbReference>
<dbReference type="OrthoDB" id="57698at2759"/>
<dbReference type="SUPFAM" id="SSF52954">
    <property type="entry name" value="Class II aaRS ABD-related"/>
    <property type="match status" value="1"/>
</dbReference>
<dbReference type="GO" id="GO:0019236">
    <property type="term" value="P:response to pheromone"/>
    <property type="evidence" value="ECO:0007669"/>
    <property type="project" value="UniProtKB-KW"/>
</dbReference>
<evidence type="ECO:0000256" key="4">
    <source>
        <dbReference type="ARBA" id="ARBA00011738"/>
    </source>
</evidence>
<evidence type="ECO:0000256" key="13">
    <source>
        <dbReference type="ARBA" id="ARBA00022777"/>
    </source>
</evidence>
<dbReference type="SMART" id="SM00285">
    <property type="entry name" value="PBD"/>
    <property type="match status" value="1"/>
</dbReference>
<dbReference type="FunFam" id="3.30.200.20:FF:000535">
    <property type="entry name" value="Non-specific serine/threonine protein kinase"/>
    <property type="match status" value="1"/>
</dbReference>
<dbReference type="PRINTS" id="PR01043">
    <property type="entry name" value="TRNASYNTHGLY"/>
</dbReference>
<evidence type="ECO:0000256" key="20">
    <source>
        <dbReference type="ARBA" id="ARBA00051967"/>
    </source>
</evidence>
<evidence type="ECO:0000256" key="18">
    <source>
        <dbReference type="ARBA" id="ARBA00047899"/>
    </source>
</evidence>
<dbReference type="Gene3D" id="3.30.200.20">
    <property type="entry name" value="Phosphorylase Kinase, domain 1"/>
    <property type="match status" value="1"/>
</dbReference>
<keyword evidence="15" id="KW-0648">Protein biosynthesis</keyword>
<feature type="domain" description="Protein kinase" evidence="24">
    <location>
        <begin position="1312"/>
        <end position="1581"/>
    </location>
</feature>
<dbReference type="GO" id="GO:0035376">
    <property type="term" value="P:sterol import"/>
    <property type="evidence" value="ECO:0007669"/>
    <property type="project" value="UniProtKB-ARBA"/>
</dbReference>
<dbReference type="InterPro" id="IPR027031">
    <property type="entry name" value="Gly-tRNA_synthase/POLG2"/>
</dbReference>
<reference evidence="27" key="2">
    <citation type="submission" date="2020-11" db="EMBL/GenBank/DDBJ databases">
        <title>Whole genome sequencing of Colletotrichum sp.</title>
        <authorList>
            <person name="Li H."/>
        </authorList>
    </citation>
    <scope>NUCLEOTIDE SEQUENCE</scope>
    <source>
        <strain evidence="27">CkLH20</strain>
    </source>
</reference>
<evidence type="ECO:0000256" key="15">
    <source>
        <dbReference type="ARBA" id="ARBA00022917"/>
    </source>
</evidence>
<dbReference type="PROSITE" id="PS00108">
    <property type="entry name" value="PROTEIN_KINASE_ST"/>
    <property type="match status" value="1"/>
</dbReference>
<dbReference type="GO" id="GO:0005739">
    <property type="term" value="C:mitochondrion"/>
    <property type="evidence" value="ECO:0007669"/>
    <property type="project" value="TreeGrafter"/>
</dbReference>
<evidence type="ECO:0000256" key="9">
    <source>
        <dbReference type="ARBA" id="ARBA00022527"/>
    </source>
</evidence>
<keyword evidence="7" id="KW-0963">Cytoplasm</keyword>
<dbReference type="SUPFAM" id="SSF56112">
    <property type="entry name" value="Protein kinase-like (PK-like)"/>
    <property type="match status" value="1"/>
</dbReference>
<evidence type="ECO:0000256" key="2">
    <source>
        <dbReference type="ARBA" id="ARBA00008226"/>
    </source>
</evidence>
<comment type="catalytic activity">
    <reaction evidence="20">
        <text>2 ATP + H(+) = P(1),P(4)-bis(5'-adenosyl) tetraphosphate + diphosphate</text>
        <dbReference type="Rhea" id="RHEA:34935"/>
        <dbReference type="ChEBI" id="CHEBI:15378"/>
        <dbReference type="ChEBI" id="CHEBI:30616"/>
        <dbReference type="ChEBI" id="CHEBI:33019"/>
        <dbReference type="ChEBI" id="CHEBI:58141"/>
    </reaction>
</comment>
<evidence type="ECO:0000256" key="5">
    <source>
        <dbReference type="ARBA" id="ARBA00012513"/>
    </source>
</evidence>
<dbReference type="GO" id="GO:0005634">
    <property type="term" value="C:nucleus"/>
    <property type="evidence" value="ECO:0007669"/>
    <property type="project" value="UniProtKB-ARBA"/>
</dbReference>
<dbReference type="SMART" id="SM00233">
    <property type="entry name" value="PH"/>
    <property type="match status" value="1"/>
</dbReference>
<evidence type="ECO:0000313" key="28">
    <source>
        <dbReference type="Proteomes" id="UP000781932"/>
    </source>
</evidence>
<evidence type="ECO:0000259" key="24">
    <source>
        <dbReference type="PROSITE" id="PS50011"/>
    </source>
</evidence>
<evidence type="ECO:0000256" key="6">
    <source>
        <dbReference type="ARBA" id="ARBA00012829"/>
    </source>
</evidence>
<dbReference type="InterPro" id="IPR033923">
    <property type="entry name" value="PAK_BD"/>
</dbReference>
<comment type="function">
    <text evidence="21">Catalyzes the ATP-dependent ligation of glycine to the 3'-end of its cognate tRNA, via the formation of an aminoacyl-adenylate intermediate (Gly-AMP). Also produces diadenosine tetraphosphate (Ap4A), a universal pleiotropic signaling molecule needed for cell regulation pathways, by direct condensation of 2 ATPs. Thereby, may play a special role in Ap4A homeostasis.</text>
</comment>
<dbReference type="InterPro" id="IPR001849">
    <property type="entry name" value="PH_domain"/>
</dbReference>
<feature type="compositionally biased region" description="Polar residues" evidence="22">
    <location>
        <begin position="1045"/>
        <end position="1055"/>
    </location>
</feature>
<evidence type="ECO:0000256" key="3">
    <source>
        <dbReference type="ARBA" id="ARBA00008874"/>
    </source>
</evidence>
<dbReference type="GO" id="GO:0010629">
    <property type="term" value="P:negative regulation of gene expression"/>
    <property type="evidence" value="ECO:0007669"/>
    <property type="project" value="UniProtKB-ARBA"/>
</dbReference>
<evidence type="ECO:0000256" key="12">
    <source>
        <dbReference type="ARBA" id="ARBA00022741"/>
    </source>
</evidence>
<sequence>MKPLRFIARQSPSIRSTASFCAVRPAAFSQSHFQTYPSPSNRSPISSHHNRTFTTSSHLYRAQLIRKKQPVAAAADDHKSEMTSTATTLKGQPLDRPTLDAMLRRRMFFTPAFEIYGGVAGLYDYGPPGCALQANIIDLWRKHFILEEDMLEVDCTVLTPHEILKTSGHVDKFADWMCKDPKNGDILRADHFVEDVLEARLKGDKEARGEKVEEEDDPKKKKKRKQATVAVKLDDALVQEYSEVLAKIDNYNGEELGELIKKYDLRNPATGLQPSPPVAFNLMFQTKIGPSSNTPGYLRPETAQGQFLNFAKLLAFNMEQMPFASASIGRSYRNEISPRAGLLRVREFLMAEIEHFVDPEGGKKHSRFVEVEDIELTLLDRHTQLSGKTDLRKMTVKQAVADKVIDNETLGYFIARIHLFLQKIGVDMTKVRFRQHMENEMAHYAADCWDAELLTSSGWIECVGCADRSAYDLSVHAKKTGAPLLVRQRLDEPRIIEEWEVDIDKKKFGPQFKKDGKAVETALVETTQEQRETFSKQLADNGELELEVAGVAGGKVKVSKDLVKIEFRKRQENTREYTPNVIEPSFGIGRILYSLIEHCYWNRASEAGGDESRGVLSFPPTIAPTKVLIVPLSGNAQFKPFIKKISQKLRKIGISARVDDSSATIGKRYSRNDELGTPLGITIDFQTVQDSTITLRDRDSTKQVRADEDTVIAAIQSLVDGSKEWKDVEATLPAFEGQEVEIAQRVYSSGQFMNPGPAPRPPTDRPRLNLVPNNNLPGNLPGNLQGNMANMAISPIRSTATSTYTGSTISLPIARQQSNQMDGMGGVAVKKEGWASVKESKNFINPWKQKYLILRKESLDFHKTEGGKVTYTLYLKDVVNVGRVEAAGTIFEIKRNPSGSSNSPGEDDGQTKTLQIRVKSDDDLYEWIDLIYGACPGMGGVSNPTNFSHAVHVGFDPQTGEFVGLPPEWSKLLNSSAITKEDYERNPQAVFEVLDFYSDLTKRAENPQQYSSLTPTPPASSQQNKQLGYAGGGAGVAPPRPMPPSQAQRQPSYNTQPSSQSQQRRPSPTEQQQQRQQMQGMASNYQPDPREEARLKQLEAQRAREREIEEQNRRDLEVFNASIPKTKTPMAQQEIGGYGGSSIPPTDRYNPSRAAPPAPKPSQQQQVNGLRAQRPAPSPPTTGQPARPPMQSQQSSSSMRDPNQQQRMPRPDQPSQQQQRYPNGSPQQQQRQPPQAQAQPPSRLPAPVKPLNVSKAQPAPQSDAVKAAEAALTAKPTPQERQKDVRMSTMSEGEVMAKLKEAVSKDDPNLSYSKQKKIGQGASGSVYVAKVKEGAVSPIAREVLRAQGAKAQVAIKQMDLAHQPRKELIVNEIMVMKDSKHRNIVNFLDAFLRNNNGELWVVMEFMEGGALTDVIDNNPSITEEQISTICLETCRGLQHLHSQNIIHRDIKSDNVLLDTRGNVKITDFGFSAKLTETKSKRATMVGTPYWMAPEVVKQKEYGPKVDIWSLGIMAIEMIESEPPYLNEEPLKALYLIATNGTPRLKKPEKLSKELKAFLSVCLCVDVKSRASADELLAHDFLKHGCPLGSLSELLAFKKHAK</sequence>
<dbReference type="GeneID" id="62162717"/>
<dbReference type="GO" id="GO:0004820">
    <property type="term" value="F:glycine-tRNA ligase activity"/>
    <property type="evidence" value="ECO:0007669"/>
    <property type="project" value="UniProtKB-EC"/>
</dbReference>
<dbReference type="PANTHER" id="PTHR10745:SF0">
    <property type="entry name" value="GLYCINE--TRNA LIGASE"/>
    <property type="match status" value="1"/>
</dbReference>
<dbReference type="Gene3D" id="3.90.810.10">
    <property type="entry name" value="CRIB domain"/>
    <property type="match status" value="1"/>
</dbReference>
<evidence type="ECO:0000259" key="26">
    <source>
        <dbReference type="PROSITE" id="PS50862"/>
    </source>
</evidence>
<evidence type="ECO:0000259" key="25">
    <source>
        <dbReference type="PROSITE" id="PS50108"/>
    </source>
</evidence>
<keyword evidence="10" id="KW-0436">Ligase</keyword>
<dbReference type="EMBL" id="JAATWM020000021">
    <property type="protein sequence ID" value="KAF9875545.1"/>
    <property type="molecule type" value="Genomic_DNA"/>
</dbReference>
<dbReference type="FunFam" id="3.40.50.800:FF:000004">
    <property type="entry name" value="Glycine--tRNA ligase 2"/>
    <property type="match status" value="1"/>
</dbReference>
<dbReference type="Gene3D" id="3.40.50.800">
    <property type="entry name" value="Anticodon-binding domain"/>
    <property type="match status" value="1"/>
</dbReference>
<protein>
    <recommendedName>
        <fullName evidence="17">Diadenosine tetraphosphate synthetase</fullName>
        <ecNumber evidence="5">2.7.11.1</ecNumber>
        <ecNumber evidence="6">6.1.1.14</ecNumber>
    </recommendedName>
</protein>
<keyword evidence="11" id="KW-0808">Transferase</keyword>
<evidence type="ECO:0000313" key="27">
    <source>
        <dbReference type="EMBL" id="KAF9875545.1"/>
    </source>
</evidence>
<gene>
    <name evidence="27" type="ORF">CkaCkLH20_06926</name>
</gene>
<dbReference type="Pfam" id="PF00069">
    <property type="entry name" value="Pkinase"/>
    <property type="match status" value="1"/>
</dbReference>
<evidence type="ECO:0000256" key="11">
    <source>
        <dbReference type="ARBA" id="ARBA00022679"/>
    </source>
</evidence>
<feature type="compositionally biased region" description="Pro residues" evidence="22">
    <location>
        <begin position="1176"/>
        <end position="1188"/>
    </location>
</feature>
<evidence type="ECO:0000256" key="14">
    <source>
        <dbReference type="ARBA" id="ARBA00022840"/>
    </source>
</evidence>
<dbReference type="Pfam" id="PF03129">
    <property type="entry name" value="HGTP_anticodon"/>
    <property type="match status" value="1"/>
</dbReference>
<dbReference type="Gene3D" id="3.30.720.200">
    <property type="match status" value="1"/>
</dbReference>
<dbReference type="FunFam" id="3.30.40.230:FF:000002">
    <property type="entry name" value="Glycyl-tRNA synthetase 1"/>
    <property type="match status" value="1"/>
</dbReference>
<evidence type="ECO:0000256" key="1">
    <source>
        <dbReference type="ARBA" id="ARBA00004496"/>
    </source>
</evidence>
<comment type="subunit">
    <text evidence="4">Homodimer.</text>
</comment>
<evidence type="ECO:0000259" key="23">
    <source>
        <dbReference type="PROSITE" id="PS50003"/>
    </source>
</evidence>
<dbReference type="NCBIfam" id="TIGR00389">
    <property type="entry name" value="glyS_dimeric"/>
    <property type="match status" value="1"/>
</dbReference>
<feature type="compositionally biased region" description="Low complexity" evidence="22">
    <location>
        <begin position="1056"/>
        <end position="1079"/>
    </location>
</feature>
<dbReference type="PANTHER" id="PTHR10745">
    <property type="entry name" value="GLYCYL-TRNA SYNTHETASE/DNA POLYMERASE SUBUNIT GAMMA-2"/>
    <property type="match status" value="1"/>
</dbReference>
<dbReference type="Gene3D" id="2.30.29.30">
    <property type="entry name" value="Pleckstrin-homology domain (PH domain)/Phosphotyrosine-binding domain (PTB)"/>
    <property type="match status" value="1"/>
</dbReference>
<dbReference type="Gene3D" id="3.30.40.230">
    <property type="match status" value="1"/>
</dbReference>
<evidence type="ECO:0000256" key="17">
    <source>
        <dbReference type="ARBA" id="ARBA00030057"/>
    </source>
</evidence>
<dbReference type="PROSITE" id="PS50108">
    <property type="entry name" value="CRIB"/>
    <property type="match status" value="1"/>
</dbReference>
<dbReference type="InterPro" id="IPR000095">
    <property type="entry name" value="CRIB_dom"/>
</dbReference>
<dbReference type="RefSeq" id="XP_038745006.1">
    <property type="nucleotide sequence ID" value="XM_038889643.1"/>
</dbReference>
<dbReference type="InterPro" id="IPR036621">
    <property type="entry name" value="Anticodon-bd_dom_sf"/>
</dbReference>
<feature type="domain" description="Aminoacyl-transfer RNA synthetases class-II family profile" evidence="26">
    <location>
        <begin position="283"/>
        <end position="631"/>
    </location>
</feature>
<dbReference type="InterPro" id="IPR004154">
    <property type="entry name" value="Anticodon-bd"/>
</dbReference>
<comment type="catalytic activity">
    <reaction evidence="19">
        <text>L-seryl-[protein] + ATP = O-phospho-L-seryl-[protein] + ADP + H(+)</text>
        <dbReference type="Rhea" id="RHEA:17989"/>
        <dbReference type="Rhea" id="RHEA-COMP:9863"/>
        <dbReference type="Rhea" id="RHEA-COMP:11604"/>
        <dbReference type="ChEBI" id="CHEBI:15378"/>
        <dbReference type="ChEBI" id="CHEBI:29999"/>
        <dbReference type="ChEBI" id="CHEBI:30616"/>
        <dbReference type="ChEBI" id="CHEBI:83421"/>
        <dbReference type="ChEBI" id="CHEBI:456216"/>
        <dbReference type="EC" id="2.7.11.1"/>
    </reaction>
</comment>
<keyword evidence="9" id="KW-0723">Serine/threonine-protein kinase</keyword>
<comment type="similarity">
    <text evidence="2">Belongs to the class-II aminoacyl-tRNA synthetase family.</text>
</comment>
<accession>A0A9P6IBE5</accession>
<evidence type="ECO:0000256" key="16">
    <source>
        <dbReference type="ARBA" id="ARBA00023146"/>
    </source>
</evidence>
<evidence type="ECO:0000256" key="10">
    <source>
        <dbReference type="ARBA" id="ARBA00022598"/>
    </source>
</evidence>
<dbReference type="InterPro" id="IPR006195">
    <property type="entry name" value="aa-tRNA-synth_II"/>
</dbReference>
<dbReference type="GO" id="GO:0005524">
    <property type="term" value="F:ATP binding"/>
    <property type="evidence" value="ECO:0007669"/>
    <property type="project" value="UniProtKB-KW"/>
</dbReference>
<feature type="region of interest" description="Disordered" evidence="22">
    <location>
        <begin position="1006"/>
        <end position="1288"/>
    </location>
</feature>
<dbReference type="GO" id="GO:2000910">
    <property type="term" value="P:negative regulation of sterol import"/>
    <property type="evidence" value="ECO:0007669"/>
    <property type="project" value="UniProtKB-ARBA"/>
</dbReference>
<dbReference type="InterPro" id="IPR033731">
    <property type="entry name" value="GlyRS-like_core"/>
</dbReference>
<dbReference type="FunFam" id="2.30.29.30:FF:000356">
    <property type="entry name" value="Non-specific serine/threonine protein kinase"/>
    <property type="match status" value="1"/>
</dbReference>
<dbReference type="FunFam" id="3.90.810.10:FF:000005">
    <property type="entry name" value="Non-specific serine/threonine protein kinase"/>
    <property type="match status" value="1"/>
</dbReference>
<comment type="similarity">
    <text evidence="3">Belongs to the protein kinase superfamily. STE Ser/Thr protein kinase family. STE20 subfamily.</text>
</comment>
<dbReference type="EC" id="2.7.11.1" evidence="5"/>
<dbReference type="FunFam" id="3.30.720.200:FF:000001">
    <property type="entry name" value="Glycine--tRNA ligase 2"/>
    <property type="match status" value="1"/>
</dbReference>
<feature type="domain" description="PH" evidence="23">
    <location>
        <begin position="828"/>
        <end position="936"/>
    </location>
</feature>
<dbReference type="InterPro" id="IPR011009">
    <property type="entry name" value="Kinase-like_dom_sf"/>
</dbReference>
<dbReference type="InterPro" id="IPR036936">
    <property type="entry name" value="CRIB_dom_sf"/>
</dbReference>
<dbReference type="SMART" id="SM00220">
    <property type="entry name" value="S_TKc"/>
    <property type="match status" value="1"/>
</dbReference>
<dbReference type="Gene3D" id="1.10.510.10">
    <property type="entry name" value="Transferase(Phosphotransferase) domain 1"/>
    <property type="match status" value="1"/>
</dbReference>
<feature type="compositionally biased region" description="Basic and acidic residues" evidence="22">
    <location>
        <begin position="1088"/>
        <end position="1117"/>
    </location>
</feature>
<dbReference type="InterPro" id="IPR045864">
    <property type="entry name" value="aa-tRNA-synth_II/BPL/LPL"/>
</dbReference>
<name>A0A9P6IBE5_9PEZI</name>
<comment type="caution">
    <text evidence="27">The sequence shown here is derived from an EMBL/GenBank/DDBJ whole genome shotgun (WGS) entry which is preliminary data.</text>
</comment>
<feature type="compositionally biased region" description="Low complexity" evidence="22">
    <location>
        <begin position="1264"/>
        <end position="1274"/>
    </location>
</feature>
<organism evidence="27 28">
    <name type="scientific">Colletotrichum karsti</name>
    <dbReference type="NCBI Taxonomy" id="1095194"/>
    <lineage>
        <taxon>Eukaryota</taxon>
        <taxon>Fungi</taxon>
        <taxon>Dikarya</taxon>
        <taxon>Ascomycota</taxon>
        <taxon>Pezizomycotina</taxon>
        <taxon>Sordariomycetes</taxon>
        <taxon>Hypocreomycetidae</taxon>
        <taxon>Glomerellales</taxon>
        <taxon>Glomerellaceae</taxon>
        <taxon>Colletotrichum</taxon>
        <taxon>Colletotrichum boninense species complex</taxon>
    </lineage>
</organism>
<dbReference type="Proteomes" id="UP000781932">
    <property type="component" value="Unassembled WGS sequence"/>
</dbReference>
<keyword evidence="28" id="KW-1185">Reference proteome</keyword>
<dbReference type="PROSITE" id="PS50011">
    <property type="entry name" value="PROTEIN_KINASE_DOM"/>
    <property type="match status" value="1"/>
</dbReference>
<dbReference type="Gene3D" id="3.30.930.10">
    <property type="entry name" value="Bira Bifunctional Protein, Domain 2"/>
    <property type="match status" value="1"/>
</dbReference>
<keyword evidence="13" id="KW-0418">Kinase</keyword>
<feature type="compositionally biased region" description="Polar residues" evidence="22">
    <location>
        <begin position="1006"/>
        <end position="1026"/>
    </location>
</feature>
<dbReference type="CDD" id="cd06614">
    <property type="entry name" value="STKc_PAK"/>
    <property type="match status" value="1"/>
</dbReference>
<dbReference type="CDD" id="cd00774">
    <property type="entry name" value="GlyRS-like_core"/>
    <property type="match status" value="1"/>
</dbReference>
<evidence type="ECO:0000256" key="22">
    <source>
        <dbReference type="SAM" id="MobiDB-lite"/>
    </source>
</evidence>
<feature type="compositionally biased region" description="Low complexity" evidence="22">
    <location>
        <begin position="1191"/>
        <end position="1241"/>
    </location>
</feature>
<feature type="domain" description="CRIB" evidence="25">
    <location>
        <begin position="941"/>
        <end position="954"/>
    </location>
</feature>
<dbReference type="GO" id="GO:0004674">
    <property type="term" value="F:protein serine/threonine kinase activity"/>
    <property type="evidence" value="ECO:0007669"/>
    <property type="project" value="UniProtKB-KW"/>
</dbReference>
<dbReference type="PROSITE" id="PS50862">
    <property type="entry name" value="AA_TRNA_LIGASE_II"/>
    <property type="match status" value="1"/>
</dbReference>
<keyword evidence="16" id="KW-0030">Aminoacyl-tRNA synthetase</keyword>
<dbReference type="FunFam" id="1.10.510.10:FF:000139">
    <property type="entry name" value="Non-specific serine/threonine protein kinase"/>
    <property type="match status" value="1"/>
</dbReference>
<dbReference type="EC" id="6.1.1.14" evidence="6"/>
<evidence type="ECO:0000256" key="21">
    <source>
        <dbReference type="ARBA" id="ARBA00058014"/>
    </source>
</evidence>
<dbReference type="FunFam" id="3.30.930.10:FF:000010">
    <property type="entry name" value="Glycyl-tRNA synthetase 1"/>
    <property type="match status" value="1"/>
</dbReference>
<dbReference type="InterPro" id="IPR000719">
    <property type="entry name" value="Prot_kinase_dom"/>
</dbReference>
<dbReference type="InterPro" id="IPR011993">
    <property type="entry name" value="PH-like_dom_sf"/>
</dbReference>
<comment type="catalytic activity">
    <reaction evidence="18">
        <text>L-threonyl-[protein] + ATP = O-phospho-L-threonyl-[protein] + ADP + H(+)</text>
        <dbReference type="Rhea" id="RHEA:46608"/>
        <dbReference type="Rhea" id="RHEA-COMP:11060"/>
        <dbReference type="Rhea" id="RHEA-COMP:11605"/>
        <dbReference type="ChEBI" id="CHEBI:15378"/>
        <dbReference type="ChEBI" id="CHEBI:30013"/>
        <dbReference type="ChEBI" id="CHEBI:30616"/>
        <dbReference type="ChEBI" id="CHEBI:61977"/>
        <dbReference type="ChEBI" id="CHEBI:456216"/>
        <dbReference type="EC" id="2.7.11.1"/>
    </reaction>
</comment>
<dbReference type="GO" id="GO:0070150">
    <property type="term" value="P:mitochondrial glycyl-tRNA aminoacylation"/>
    <property type="evidence" value="ECO:0007669"/>
    <property type="project" value="TreeGrafter"/>
</dbReference>
<evidence type="ECO:0000256" key="19">
    <source>
        <dbReference type="ARBA" id="ARBA00048679"/>
    </source>
</evidence>
<dbReference type="CDD" id="cd00858">
    <property type="entry name" value="GlyRS_anticodon"/>
    <property type="match status" value="1"/>
</dbReference>
<dbReference type="SUPFAM" id="SSF55681">
    <property type="entry name" value="Class II aaRS and biotin synthetases"/>
    <property type="match status" value="1"/>
</dbReference>
<dbReference type="Pfam" id="PF00786">
    <property type="entry name" value="PBD"/>
    <property type="match status" value="1"/>
</dbReference>
<dbReference type="InterPro" id="IPR002315">
    <property type="entry name" value="tRNA-synt_gly"/>
</dbReference>